<dbReference type="AlphaFoldDB" id="A0A3B0B271"/>
<comment type="caution">
    <text evidence="1">The sequence shown here is derived from an EMBL/GenBank/DDBJ whole genome shotgun (WGS) entry which is preliminary data.</text>
</comment>
<accession>A0A3B0B271</accession>
<dbReference type="OrthoDB" id="2665608at2"/>
<proteinExistence type="predicted"/>
<sequence>MSDNHSAAVCPWCQTEIVWDEEVGPEETCPHCFNELNDYRSLHVHLDGDELELTDDENDELTELNGYELAVKKRLEQQEDVMECARCQDEMVMAGTMNVGEDRFVPFQPSESAPTFLTPPFKLNVFVCPSCFGVAHSLSDDDRFRLVSELSKEDREKRG</sequence>
<evidence type="ECO:0000313" key="1">
    <source>
        <dbReference type="EMBL" id="RKN66094.1"/>
    </source>
</evidence>
<dbReference type="Proteomes" id="UP000282311">
    <property type="component" value="Unassembled WGS sequence"/>
</dbReference>
<keyword evidence="2" id="KW-1185">Reference proteome</keyword>
<gene>
    <name evidence="1" type="ORF">D7M11_31315</name>
</gene>
<dbReference type="RefSeq" id="WP_120751221.1">
    <property type="nucleotide sequence ID" value="NZ_RBAH01000034.1"/>
</dbReference>
<reference evidence="1 2" key="1">
    <citation type="journal article" date="2007" name="Int. J. Syst. Evol. Microbiol.">
        <title>Paenibacillus ginsengarvi sp. nov., isolated from soil from ginseng cultivation.</title>
        <authorList>
            <person name="Yoon M.H."/>
            <person name="Ten L.N."/>
            <person name="Im W.T."/>
        </authorList>
    </citation>
    <scope>NUCLEOTIDE SEQUENCE [LARGE SCALE GENOMIC DNA]</scope>
    <source>
        <strain evidence="1 2">KCTC 13059</strain>
    </source>
</reference>
<evidence type="ECO:0000313" key="2">
    <source>
        <dbReference type="Proteomes" id="UP000282311"/>
    </source>
</evidence>
<dbReference type="EMBL" id="RBAH01000034">
    <property type="protein sequence ID" value="RKN66094.1"/>
    <property type="molecule type" value="Genomic_DNA"/>
</dbReference>
<organism evidence="1 2">
    <name type="scientific">Paenibacillus ginsengarvi</name>
    <dbReference type="NCBI Taxonomy" id="400777"/>
    <lineage>
        <taxon>Bacteria</taxon>
        <taxon>Bacillati</taxon>
        <taxon>Bacillota</taxon>
        <taxon>Bacilli</taxon>
        <taxon>Bacillales</taxon>
        <taxon>Paenibacillaceae</taxon>
        <taxon>Paenibacillus</taxon>
    </lineage>
</organism>
<protein>
    <submittedName>
        <fullName evidence="1">Uncharacterized protein</fullName>
    </submittedName>
</protein>
<name>A0A3B0B271_9BACL</name>